<feature type="transmembrane region" description="Helical" evidence="10">
    <location>
        <begin position="12"/>
        <end position="30"/>
    </location>
</feature>
<keyword evidence="7 9" id="KW-0503">Monooxygenase</keyword>
<evidence type="ECO:0000256" key="7">
    <source>
        <dbReference type="ARBA" id="ARBA00023033"/>
    </source>
</evidence>
<comment type="cofactor">
    <cofactor evidence="1 8">
        <name>heme</name>
        <dbReference type="ChEBI" id="CHEBI:30413"/>
    </cofactor>
</comment>
<dbReference type="GO" id="GO:0004497">
    <property type="term" value="F:monooxygenase activity"/>
    <property type="evidence" value="ECO:0007669"/>
    <property type="project" value="UniProtKB-KW"/>
</dbReference>
<evidence type="ECO:0000256" key="9">
    <source>
        <dbReference type="RuleBase" id="RU000461"/>
    </source>
</evidence>
<comment type="caution">
    <text evidence="11">The sequence shown here is derived from an EMBL/GenBank/DDBJ whole genome shotgun (WGS) entry which is preliminary data.</text>
</comment>
<keyword evidence="12" id="KW-1185">Reference proteome</keyword>
<keyword evidence="3 8" id="KW-0349">Heme</keyword>
<keyword evidence="4 8" id="KW-0479">Metal-binding</keyword>
<keyword evidence="10" id="KW-0472">Membrane</keyword>
<evidence type="ECO:0000313" key="12">
    <source>
        <dbReference type="Proteomes" id="UP000782241"/>
    </source>
</evidence>
<name>A0A9P7H6Z7_9HYPO</name>
<reference evidence="11" key="1">
    <citation type="submission" date="2021-04" db="EMBL/GenBank/DDBJ databases">
        <title>Draft genome of Fusarium avenaceum strain F156N33, isolated from an atmospheric sample in Virginia.</title>
        <authorList>
            <person name="Yang S."/>
            <person name="Vinatzer B.A."/>
            <person name="Coleman J."/>
        </authorList>
    </citation>
    <scope>NUCLEOTIDE SEQUENCE</scope>
    <source>
        <strain evidence="11">F156N33</strain>
    </source>
</reference>
<evidence type="ECO:0000256" key="6">
    <source>
        <dbReference type="ARBA" id="ARBA00023004"/>
    </source>
</evidence>
<dbReference type="Pfam" id="PF00067">
    <property type="entry name" value="p450"/>
    <property type="match status" value="1"/>
</dbReference>
<dbReference type="Gene3D" id="1.10.630.10">
    <property type="entry name" value="Cytochrome P450"/>
    <property type="match status" value="1"/>
</dbReference>
<keyword evidence="6 8" id="KW-0408">Iron</keyword>
<accession>A0A9P7H6Z7</accession>
<sequence length="558" mass="63224">MTVLADVVAEVTVARIFIYASLFLLISFIVDTFTQPRYPTQIPVLGHGSQKWFSSIRNSIAYFTQHQNWIGEGYEKYGKKGLPFIAPAPISRPPDVILPQSQIAWMMDQPDHVLSASHAHDKILYTEYNFLGNDLAEEPFPNRVIHKYLARHLSALVPDVDDEVNASVKDAVETLAKAAAEKDANNVDAEGYAKLNIWKLWLAIVPRVTNRLLVGEPICRDPVFIQSMVSFTDDVVRTSFLLHAFPQVLHPIVGRILAIPNYLHWRAASRRVLPMIQKRRDDMRRKEAGDPEMKSWSPPEDFITWCIRLAMAEGKASELDPVLISKRLLPINFAAIHTTVLTGQSWMLDFLSTPPSENALDTLRDEVLAHKPNEGPWTKQGLSSLTRLDSSIRESQRLSNFAANLVERQVIAPEGLKHPDYGWTLPRGAFVTVNLQGTHHDEEIYKNAMGYNPWRYSRVREEWDAKTPEEKMHNEDEGKKARGLGMVTTSDAHLAFGHGRHACPGRFFVAHELKLIIASLLLNYDMKLLDKRPKSQWMGATIIPPLEACIEIRQKKSP</sequence>
<comment type="similarity">
    <text evidence="2 9">Belongs to the cytochrome P450 family.</text>
</comment>
<keyword evidence="10" id="KW-1133">Transmembrane helix</keyword>
<evidence type="ECO:0000256" key="4">
    <source>
        <dbReference type="ARBA" id="ARBA00022723"/>
    </source>
</evidence>
<dbReference type="PANTHER" id="PTHR46206:SF1">
    <property type="entry name" value="P450, PUTATIVE (EUROFUNG)-RELATED"/>
    <property type="match status" value="1"/>
</dbReference>
<dbReference type="InterPro" id="IPR001128">
    <property type="entry name" value="Cyt_P450"/>
</dbReference>
<dbReference type="EMBL" id="JAGPUO010000004">
    <property type="protein sequence ID" value="KAG5662944.1"/>
    <property type="molecule type" value="Genomic_DNA"/>
</dbReference>
<evidence type="ECO:0000256" key="2">
    <source>
        <dbReference type="ARBA" id="ARBA00010617"/>
    </source>
</evidence>
<protein>
    <recommendedName>
        <fullName evidence="13">Cytochrome P450</fullName>
    </recommendedName>
</protein>
<dbReference type="GO" id="GO:0020037">
    <property type="term" value="F:heme binding"/>
    <property type="evidence" value="ECO:0007669"/>
    <property type="project" value="InterPro"/>
</dbReference>
<dbReference type="PANTHER" id="PTHR46206">
    <property type="entry name" value="CYTOCHROME P450"/>
    <property type="match status" value="1"/>
</dbReference>
<evidence type="ECO:0000313" key="11">
    <source>
        <dbReference type="EMBL" id="KAG5662944.1"/>
    </source>
</evidence>
<dbReference type="InterPro" id="IPR017972">
    <property type="entry name" value="Cyt_P450_CS"/>
</dbReference>
<keyword evidence="10" id="KW-0812">Transmembrane</keyword>
<gene>
    <name evidence="11" type="ORF">KAF25_000880</name>
</gene>
<dbReference type="CDD" id="cd11041">
    <property type="entry name" value="CYP503A1-like"/>
    <property type="match status" value="1"/>
</dbReference>
<evidence type="ECO:0000256" key="10">
    <source>
        <dbReference type="SAM" id="Phobius"/>
    </source>
</evidence>
<feature type="binding site" description="axial binding residue" evidence="8">
    <location>
        <position position="503"/>
    </location>
    <ligand>
        <name>heme</name>
        <dbReference type="ChEBI" id="CHEBI:30413"/>
    </ligand>
    <ligandPart>
        <name>Fe</name>
        <dbReference type="ChEBI" id="CHEBI:18248"/>
    </ligandPart>
</feature>
<evidence type="ECO:0000256" key="1">
    <source>
        <dbReference type="ARBA" id="ARBA00001971"/>
    </source>
</evidence>
<organism evidence="11 12">
    <name type="scientific">Fusarium avenaceum</name>
    <dbReference type="NCBI Taxonomy" id="40199"/>
    <lineage>
        <taxon>Eukaryota</taxon>
        <taxon>Fungi</taxon>
        <taxon>Dikarya</taxon>
        <taxon>Ascomycota</taxon>
        <taxon>Pezizomycotina</taxon>
        <taxon>Sordariomycetes</taxon>
        <taxon>Hypocreomycetidae</taxon>
        <taxon>Hypocreales</taxon>
        <taxon>Nectriaceae</taxon>
        <taxon>Fusarium</taxon>
        <taxon>Fusarium tricinctum species complex</taxon>
    </lineage>
</organism>
<dbReference type="PROSITE" id="PS00086">
    <property type="entry name" value="CYTOCHROME_P450"/>
    <property type="match status" value="1"/>
</dbReference>
<proteinExistence type="inferred from homology"/>
<dbReference type="Proteomes" id="UP000782241">
    <property type="component" value="Unassembled WGS sequence"/>
</dbReference>
<keyword evidence="5 9" id="KW-0560">Oxidoreductase</keyword>
<evidence type="ECO:0000256" key="8">
    <source>
        <dbReference type="PIRSR" id="PIRSR602403-1"/>
    </source>
</evidence>
<dbReference type="GO" id="GO:0016705">
    <property type="term" value="F:oxidoreductase activity, acting on paired donors, with incorporation or reduction of molecular oxygen"/>
    <property type="evidence" value="ECO:0007669"/>
    <property type="project" value="InterPro"/>
</dbReference>
<dbReference type="GO" id="GO:0005506">
    <property type="term" value="F:iron ion binding"/>
    <property type="evidence" value="ECO:0007669"/>
    <property type="project" value="InterPro"/>
</dbReference>
<dbReference type="AlphaFoldDB" id="A0A9P7H6Z7"/>
<evidence type="ECO:0000256" key="5">
    <source>
        <dbReference type="ARBA" id="ARBA00023002"/>
    </source>
</evidence>
<dbReference type="PRINTS" id="PR00465">
    <property type="entry name" value="EP450IV"/>
</dbReference>
<evidence type="ECO:0000256" key="3">
    <source>
        <dbReference type="ARBA" id="ARBA00022617"/>
    </source>
</evidence>
<evidence type="ECO:0008006" key="13">
    <source>
        <dbReference type="Google" id="ProtNLM"/>
    </source>
</evidence>
<dbReference type="SUPFAM" id="SSF48264">
    <property type="entry name" value="Cytochrome P450"/>
    <property type="match status" value="1"/>
</dbReference>
<dbReference type="InterPro" id="IPR002403">
    <property type="entry name" value="Cyt_P450_E_grp-IV"/>
</dbReference>
<dbReference type="InterPro" id="IPR036396">
    <property type="entry name" value="Cyt_P450_sf"/>
</dbReference>